<reference evidence="1 2" key="1">
    <citation type="submission" date="2017-02" db="EMBL/GenBank/DDBJ databases">
        <title>Acinetobacter sp. ANC 4945, whole genome shotgun sequencing project.</title>
        <authorList>
            <person name="Radolfova-Krizova L."/>
            <person name="Al Atrouni A."/>
            <person name="Nemec A."/>
        </authorList>
    </citation>
    <scope>NUCLEOTIDE SEQUENCE [LARGE SCALE GENOMIC DNA]</scope>
    <source>
        <strain evidence="1 2">ANC 4945</strain>
    </source>
</reference>
<dbReference type="InterPro" id="IPR014347">
    <property type="entry name" value="Tautomerase/MIF_sf"/>
</dbReference>
<organism evidence="1 2">
    <name type="scientific">Acinetobacter amyesii</name>
    <dbReference type="NCBI Taxonomy" id="2942470"/>
    <lineage>
        <taxon>Bacteria</taxon>
        <taxon>Pseudomonadati</taxon>
        <taxon>Pseudomonadota</taxon>
        <taxon>Gammaproteobacteria</taxon>
        <taxon>Moraxellales</taxon>
        <taxon>Moraxellaceae</taxon>
        <taxon>Acinetobacter</taxon>
    </lineage>
</organism>
<accession>A0A1T1GSC7</accession>
<dbReference type="GO" id="GO:0008704">
    <property type="term" value="F:5-carboxymethyl-2-hydroxymuconate delta-isomerase activity"/>
    <property type="evidence" value="ECO:0007669"/>
    <property type="project" value="InterPro"/>
</dbReference>
<dbReference type="InterPro" id="IPR004220">
    <property type="entry name" value="5-COMe_2-OHmuconate_Isoase"/>
</dbReference>
<dbReference type="Proteomes" id="UP000191160">
    <property type="component" value="Unassembled WGS sequence"/>
</dbReference>
<evidence type="ECO:0000313" key="2">
    <source>
        <dbReference type="Proteomes" id="UP000191160"/>
    </source>
</evidence>
<proteinExistence type="predicted"/>
<protein>
    <submittedName>
        <fullName evidence="1">5-carboxymethyl-2-hydroxymuconate isomerase</fullName>
    </submittedName>
</protein>
<evidence type="ECO:0000313" key="1">
    <source>
        <dbReference type="EMBL" id="OOV80529.1"/>
    </source>
</evidence>
<comment type="caution">
    <text evidence="1">The sequence shown here is derived from an EMBL/GenBank/DDBJ whole genome shotgun (WGS) entry which is preliminary data.</text>
</comment>
<dbReference type="CDD" id="cd00580">
    <property type="entry name" value="CHMI"/>
    <property type="match status" value="1"/>
</dbReference>
<dbReference type="PANTHER" id="PTHR37950:SF1">
    <property type="entry name" value="4-HYDROXYPHENYLACETATE CATABOLISM PROTEIN"/>
    <property type="match status" value="1"/>
</dbReference>
<dbReference type="EMBL" id="MVKX01000009">
    <property type="protein sequence ID" value="OOV80529.1"/>
    <property type="molecule type" value="Genomic_DNA"/>
</dbReference>
<dbReference type="RefSeq" id="WP_078191119.1">
    <property type="nucleotide sequence ID" value="NZ_JAMCOU010000032.1"/>
</dbReference>
<dbReference type="SUPFAM" id="SSF55331">
    <property type="entry name" value="Tautomerase/MIF"/>
    <property type="match status" value="1"/>
</dbReference>
<sequence>MPHIHLEYSNNLELEPRPLLKALNAALFESGHVSAINDIKSRAVAQEDFVVGLDEHAQHAYMHAKVSLLTGRTVEVQKQISLLLLDVLKQHVTASAVEVQLCVEILEMNKATYSKQIVSP</sequence>
<dbReference type="PANTHER" id="PTHR37950">
    <property type="entry name" value="4-HYDROXYPHENYLACETATE CATABOLISM PROTEIN"/>
    <property type="match status" value="1"/>
</dbReference>
<dbReference type="AlphaFoldDB" id="A0A1T1GSC7"/>
<dbReference type="Pfam" id="PF02962">
    <property type="entry name" value="CHMI"/>
    <property type="match status" value="1"/>
</dbReference>
<keyword evidence="1" id="KW-0413">Isomerase</keyword>
<gene>
    <name evidence="1" type="ORF">B1202_13450</name>
</gene>
<name>A0A1T1GSC7_9GAMM</name>
<keyword evidence="2" id="KW-1185">Reference proteome</keyword>
<dbReference type="Gene3D" id="3.30.429.10">
    <property type="entry name" value="Macrophage Migration Inhibitory Factor"/>
    <property type="match status" value="1"/>
</dbReference>